<dbReference type="InterPro" id="IPR027417">
    <property type="entry name" value="P-loop_NTPase"/>
</dbReference>
<dbReference type="InterPro" id="IPR003439">
    <property type="entry name" value="ABC_transporter-like_ATP-bd"/>
</dbReference>
<dbReference type="AlphaFoldDB" id="A0A428XX52"/>
<evidence type="ECO:0000259" key="1">
    <source>
        <dbReference type="Pfam" id="PF00005"/>
    </source>
</evidence>
<dbReference type="EMBL" id="QHKI01000125">
    <property type="protein sequence ID" value="RSM59933.1"/>
    <property type="molecule type" value="Genomic_DNA"/>
</dbReference>
<name>A0A428XX52_KIBAR</name>
<dbReference type="SUPFAM" id="SSF52540">
    <property type="entry name" value="P-loop containing nucleoside triphosphate hydrolases"/>
    <property type="match status" value="1"/>
</dbReference>
<dbReference type="Pfam" id="PF00005">
    <property type="entry name" value="ABC_tran"/>
    <property type="match status" value="1"/>
</dbReference>
<comment type="caution">
    <text evidence="2">The sequence shown here is derived from an EMBL/GenBank/DDBJ whole genome shotgun (WGS) entry which is preliminary data.</text>
</comment>
<dbReference type="OrthoDB" id="9806127at2"/>
<sequence>MTAYLSPSWAIVSSRAAMTPVDTGNCRRVSMEMHSMQFPGTGMPLARPLSPSVLSAGERQLIALARVYLSPARIVILDEACCHLDLVSEARAEQAFAQRDGTLIVIAHRMSSALRADRVLLMDGTKVLCGTHSELERCSKLYAVMVEWWTSIPTEAEAG</sequence>
<gene>
    <name evidence="2" type="ORF">DMH04_55090</name>
</gene>
<protein>
    <recommendedName>
        <fullName evidence="1">ABC transporter domain-containing protein</fullName>
    </recommendedName>
</protein>
<organism evidence="2 3">
    <name type="scientific">Kibdelosporangium aridum</name>
    <dbReference type="NCBI Taxonomy" id="2030"/>
    <lineage>
        <taxon>Bacteria</taxon>
        <taxon>Bacillati</taxon>
        <taxon>Actinomycetota</taxon>
        <taxon>Actinomycetes</taxon>
        <taxon>Pseudonocardiales</taxon>
        <taxon>Pseudonocardiaceae</taxon>
        <taxon>Kibdelosporangium</taxon>
    </lineage>
</organism>
<dbReference type="RefSeq" id="WP_125728687.1">
    <property type="nucleotide sequence ID" value="NZ_QHKI01000125.1"/>
</dbReference>
<reference evidence="2 3" key="1">
    <citation type="submission" date="2018-05" db="EMBL/GenBank/DDBJ databases">
        <title>Evolution of GPA BGCs.</title>
        <authorList>
            <person name="Waglechner N."/>
            <person name="Wright G.D."/>
        </authorList>
    </citation>
    <scope>NUCLEOTIDE SEQUENCE [LARGE SCALE GENOMIC DNA]</scope>
    <source>
        <strain evidence="2 3">A82846</strain>
    </source>
</reference>
<dbReference type="GO" id="GO:0005524">
    <property type="term" value="F:ATP binding"/>
    <property type="evidence" value="ECO:0007669"/>
    <property type="project" value="InterPro"/>
</dbReference>
<feature type="domain" description="ABC transporter" evidence="1">
    <location>
        <begin position="48"/>
        <end position="81"/>
    </location>
</feature>
<evidence type="ECO:0000313" key="3">
    <source>
        <dbReference type="Proteomes" id="UP000287547"/>
    </source>
</evidence>
<dbReference type="Gene3D" id="3.40.50.300">
    <property type="entry name" value="P-loop containing nucleotide triphosphate hydrolases"/>
    <property type="match status" value="1"/>
</dbReference>
<dbReference type="PANTHER" id="PTHR24221">
    <property type="entry name" value="ATP-BINDING CASSETTE SUB-FAMILY B"/>
    <property type="match status" value="1"/>
</dbReference>
<evidence type="ECO:0000313" key="2">
    <source>
        <dbReference type="EMBL" id="RSM59933.1"/>
    </source>
</evidence>
<dbReference type="PANTHER" id="PTHR24221:SF654">
    <property type="entry name" value="ATP-BINDING CASSETTE SUB-FAMILY B MEMBER 6"/>
    <property type="match status" value="1"/>
</dbReference>
<dbReference type="Proteomes" id="UP000287547">
    <property type="component" value="Unassembled WGS sequence"/>
</dbReference>
<proteinExistence type="predicted"/>
<dbReference type="InterPro" id="IPR039421">
    <property type="entry name" value="Type_1_exporter"/>
</dbReference>
<dbReference type="GO" id="GO:0034040">
    <property type="term" value="F:ATPase-coupled lipid transmembrane transporter activity"/>
    <property type="evidence" value="ECO:0007669"/>
    <property type="project" value="TreeGrafter"/>
</dbReference>
<accession>A0A428XX52</accession>
<dbReference type="GO" id="GO:0016887">
    <property type="term" value="F:ATP hydrolysis activity"/>
    <property type="evidence" value="ECO:0007669"/>
    <property type="project" value="InterPro"/>
</dbReference>